<feature type="domain" description="Carrier" evidence="10">
    <location>
        <begin position="1637"/>
        <end position="1711"/>
    </location>
</feature>
<dbReference type="SUPFAM" id="SSF53335">
    <property type="entry name" value="S-adenosyl-L-methionine-dependent methyltransferases"/>
    <property type="match status" value="1"/>
</dbReference>
<dbReference type="SMART" id="SM00825">
    <property type="entry name" value="PKS_KS"/>
    <property type="match status" value="1"/>
</dbReference>
<keyword evidence="6" id="KW-0511">Multifunctional enzyme</keyword>
<keyword evidence="5" id="KW-0521">NADP</keyword>
<feature type="region of interest" description="Disordered" evidence="9">
    <location>
        <begin position="1721"/>
        <end position="1748"/>
    </location>
</feature>
<dbReference type="Gene3D" id="3.10.129.110">
    <property type="entry name" value="Polyketide synthase dehydratase"/>
    <property type="match status" value="1"/>
</dbReference>
<dbReference type="SMART" id="SM00827">
    <property type="entry name" value="PKS_AT"/>
    <property type="match status" value="1"/>
</dbReference>
<dbReference type="PROSITE" id="PS50075">
    <property type="entry name" value="CARRIER"/>
    <property type="match status" value="1"/>
</dbReference>
<evidence type="ECO:0000256" key="5">
    <source>
        <dbReference type="ARBA" id="ARBA00022857"/>
    </source>
</evidence>
<dbReference type="Pfam" id="PF07993">
    <property type="entry name" value="NAD_binding_4"/>
    <property type="match status" value="1"/>
</dbReference>
<feature type="active site" description="Proton donor; for dehydratase activity" evidence="8">
    <location>
        <position position="1493"/>
    </location>
</feature>
<evidence type="ECO:0000313" key="14">
    <source>
        <dbReference type="Proteomes" id="UP000326198"/>
    </source>
</evidence>
<dbReference type="Gene3D" id="3.40.50.720">
    <property type="entry name" value="NAD(P)-binding Rossmann-like Domain"/>
    <property type="match status" value="1"/>
</dbReference>
<dbReference type="Pfam" id="PF16073">
    <property type="entry name" value="SAT"/>
    <property type="match status" value="1"/>
</dbReference>
<evidence type="ECO:0000259" key="11">
    <source>
        <dbReference type="PROSITE" id="PS52004"/>
    </source>
</evidence>
<dbReference type="InterPro" id="IPR029063">
    <property type="entry name" value="SAM-dependent_MTases_sf"/>
</dbReference>
<dbReference type="GO" id="GO:0016746">
    <property type="term" value="F:acyltransferase activity"/>
    <property type="evidence" value="ECO:0007669"/>
    <property type="project" value="UniProtKB-KW"/>
</dbReference>
<accession>A0A5N7ARN4</accession>
<dbReference type="Pfam" id="PF00698">
    <property type="entry name" value="Acyl_transf_1"/>
    <property type="match status" value="1"/>
</dbReference>
<gene>
    <name evidence="13" type="ORF">BDV26DRAFT_297795</name>
</gene>
<dbReference type="InterPro" id="IPR001227">
    <property type="entry name" value="Ac_transferase_dom_sf"/>
</dbReference>
<dbReference type="Pfam" id="PF00109">
    <property type="entry name" value="ketoacyl-synt"/>
    <property type="match status" value="1"/>
</dbReference>
<dbReference type="Gene3D" id="3.40.47.10">
    <property type="match status" value="1"/>
</dbReference>
<evidence type="ECO:0000256" key="2">
    <source>
        <dbReference type="ARBA" id="ARBA00022450"/>
    </source>
</evidence>
<reference evidence="13 14" key="1">
    <citation type="submission" date="2019-04" db="EMBL/GenBank/DDBJ databases">
        <title>Friends and foes A comparative genomics studyof 23 Aspergillus species from section Flavi.</title>
        <authorList>
            <consortium name="DOE Joint Genome Institute"/>
            <person name="Kjaerbolling I."/>
            <person name="Vesth T."/>
            <person name="Frisvad J.C."/>
            <person name="Nybo J.L."/>
            <person name="Theobald S."/>
            <person name="Kildgaard S."/>
            <person name="Isbrandt T."/>
            <person name="Kuo A."/>
            <person name="Sato A."/>
            <person name="Lyhne E.K."/>
            <person name="Kogle M.E."/>
            <person name="Wiebenga A."/>
            <person name="Kun R.S."/>
            <person name="Lubbers R.J."/>
            <person name="Makela M.R."/>
            <person name="Barry K."/>
            <person name="Chovatia M."/>
            <person name="Clum A."/>
            <person name="Daum C."/>
            <person name="Haridas S."/>
            <person name="He G."/>
            <person name="LaButti K."/>
            <person name="Lipzen A."/>
            <person name="Mondo S."/>
            <person name="Riley R."/>
            <person name="Salamov A."/>
            <person name="Simmons B.A."/>
            <person name="Magnuson J.K."/>
            <person name="Henrissat B."/>
            <person name="Mortensen U.H."/>
            <person name="Larsen T.O."/>
            <person name="Devries R.P."/>
            <person name="Grigoriev I.V."/>
            <person name="Machida M."/>
            <person name="Baker S.E."/>
            <person name="Andersen M.R."/>
        </authorList>
    </citation>
    <scope>NUCLEOTIDE SEQUENCE [LARGE SCALE GENOMIC DNA]</scope>
    <source>
        <strain evidence="13 14">IBT 29228</strain>
    </source>
</reference>
<dbReference type="SUPFAM" id="SSF47336">
    <property type="entry name" value="ACP-like"/>
    <property type="match status" value="1"/>
</dbReference>
<evidence type="ECO:0000256" key="1">
    <source>
        <dbReference type="ARBA" id="ARBA00005179"/>
    </source>
</evidence>
<dbReference type="Gene3D" id="1.10.1200.10">
    <property type="entry name" value="ACP-like"/>
    <property type="match status" value="1"/>
</dbReference>
<dbReference type="SUPFAM" id="SSF52151">
    <property type="entry name" value="FabD/lysophospholipase-like"/>
    <property type="match status" value="1"/>
</dbReference>
<feature type="region of interest" description="Disordered" evidence="9">
    <location>
        <begin position="1596"/>
        <end position="1621"/>
    </location>
</feature>
<dbReference type="InterPro" id="IPR036736">
    <property type="entry name" value="ACP-like_sf"/>
</dbReference>
<evidence type="ECO:0008006" key="15">
    <source>
        <dbReference type="Google" id="ProtNLM"/>
    </source>
</evidence>
<dbReference type="InterPro" id="IPR016035">
    <property type="entry name" value="Acyl_Trfase/lysoPLipase"/>
</dbReference>
<dbReference type="InterPro" id="IPR013217">
    <property type="entry name" value="Methyltransf_12"/>
</dbReference>
<dbReference type="InterPro" id="IPR049900">
    <property type="entry name" value="PKS_mFAS_DH"/>
</dbReference>
<dbReference type="Pfam" id="PF18558">
    <property type="entry name" value="HTH_51"/>
    <property type="match status" value="1"/>
</dbReference>
<dbReference type="InterPro" id="IPR042104">
    <property type="entry name" value="PKS_dehydratase_sf"/>
</dbReference>
<dbReference type="InterPro" id="IPR016039">
    <property type="entry name" value="Thiolase-like"/>
</dbReference>
<evidence type="ECO:0000259" key="10">
    <source>
        <dbReference type="PROSITE" id="PS50075"/>
    </source>
</evidence>
<feature type="domain" description="PKS/mFAS DH" evidence="12">
    <location>
        <begin position="1278"/>
        <end position="1585"/>
    </location>
</feature>
<dbReference type="SUPFAM" id="SSF51735">
    <property type="entry name" value="NAD(P)-binding Rossmann-fold domains"/>
    <property type="match status" value="1"/>
</dbReference>
<dbReference type="CDD" id="cd02440">
    <property type="entry name" value="AdoMet_MTases"/>
    <property type="match status" value="1"/>
</dbReference>
<protein>
    <recommendedName>
        <fullName evidence="15">Polyketide synthase</fullName>
    </recommendedName>
</protein>
<dbReference type="InterPro" id="IPR020841">
    <property type="entry name" value="PKS_Beta-ketoAc_synthase_dom"/>
</dbReference>
<evidence type="ECO:0000259" key="12">
    <source>
        <dbReference type="PROSITE" id="PS52019"/>
    </source>
</evidence>
<dbReference type="CDD" id="cd00833">
    <property type="entry name" value="PKS"/>
    <property type="match status" value="1"/>
</dbReference>
<evidence type="ECO:0000313" key="13">
    <source>
        <dbReference type="EMBL" id="KAE8372515.1"/>
    </source>
</evidence>
<dbReference type="EMBL" id="ML736355">
    <property type="protein sequence ID" value="KAE8372515.1"/>
    <property type="molecule type" value="Genomic_DNA"/>
</dbReference>
<evidence type="ECO:0000256" key="9">
    <source>
        <dbReference type="SAM" id="MobiDB-lite"/>
    </source>
</evidence>
<dbReference type="InterPro" id="IPR009081">
    <property type="entry name" value="PP-bd_ACP"/>
</dbReference>
<evidence type="ECO:0000256" key="4">
    <source>
        <dbReference type="ARBA" id="ARBA00022679"/>
    </source>
</evidence>
<keyword evidence="7" id="KW-0012">Acyltransferase</keyword>
<dbReference type="InterPro" id="IPR014043">
    <property type="entry name" value="Acyl_transferase_dom"/>
</dbReference>
<comment type="pathway">
    <text evidence="1">Secondary metabolite biosynthesis.</text>
</comment>
<dbReference type="PROSITE" id="PS00012">
    <property type="entry name" value="PHOSPHOPANTETHEINE"/>
    <property type="match status" value="1"/>
</dbReference>
<dbReference type="InterPro" id="IPR014030">
    <property type="entry name" value="Ketoacyl_synth_N"/>
</dbReference>
<dbReference type="Pfam" id="PF02801">
    <property type="entry name" value="Ketoacyl-synt_C"/>
    <property type="match status" value="1"/>
</dbReference>
<dbReference type="Gene3D" id="3.40.366.10">
    <property type="entry name" value="Malonyl-Coenzyme A Acyl Carrier Protein, domain 2"/>
    <property type="match status" value="2"/>
</dbReference>
<dbReference type="InterPro" id="IPR006162">
    <property type="entry name" value="Ppantetheine_attach_site"/>
</dbReference>
<feature type="active site" description="Proton acceptor; for dehydratase activity" evidence="8">
    <location>
        <position position="1313"/>
    </location>
</feature>
<dbReference type="PANTHER" id="PTHR45681:SF6">
    <property type="entry name" value="POLYKETIDE SYNTHASE 37"/>
    <property type="match status" value="1"/>
</dbReference>
<dbReference type="InterPro" id="IPR036291">
    <property type="entry name" value="NAD(P)-bd_dom_sf"/>
</dbReference>
<dbReference type="InterPro" id="IPR032088">
    <property type="entry name" value="SAT"/>
</dbReference>
<evidence type="ECO:0000256" key="8">
    <source>
        <dbReference type="PROSITE-ProRule" id="PRU01363"/>
    </source>
</evidence>
<dbReference type="InterPro" id="IPR014031">
    <property type="entry name" value="Ketoacyl_synth_C"/>
</dbReference>
<keyword evidence="4" id="KW-0808">Transferase</keyword>
<proteinExistence type="predicted"/>
<feature type="compositionally biased region" description="Polar residues" evidence="9">
    <location>
        <begin position="1730"/>
        <end position="1739"/>
    </location>
</feature>
<dbReference type="PANTHER" id="PTHR45681">
    <property type="entry name" value="POLYKETIDE SYNTHASE 44-RELATED"/>
    <property type="match status" value="1"/>
</dbReference>
<feature type="domain" description="Ketosynthase family 3 (KS3)" evidence="11">
    <location>
        <begin position="375"/>
        <end position="791"/>
    </location>
</feature>
<dbReference type="GO" id="GO:0044550">
    <property type="term" value="P:secondary metabolite biosynthetic process"/>
    <property type="evidence" value="ECO:0007669"/>
    <property type="project" value="UniProtKB-ARBA"/>
</dbReference>
<dbReference type="PROSITE" id="PS52019">
    <property type="entry name" value="PKS_MFAS_DH"/>
    <property type="match status" value="1"/>
</dbReference>
<dbReference type="Gene3D" id="3.30.70.3290">
    <property type="match status" value="1"/>
</dbReference>
<name>A0A5N7ARN4_9EURO</name>
<dbReference type="Pfam" id="PF08242">
    <property type="entry name" value="Methyltransf_12"/>
    <property type="match status" value="1"/>
</dbReference>
<dbReference type="OrthoDB" id="329835at2759"/>
<dbReference type="PROSITE" id="PS52004">
    <property type="entry name" value="KS3_2"/>
    <property type="match status" value="1"/>
</dbReference>
<sequence>MVGQTYCDPCESKRLLVFGPQALSLDAVGFQTVHSAVTQIRTNSWMLDTIQELPRCWEALTAVFPKYKVIAGEEILVTLKEWFKNGKMEYEWPHLPNIVLAPLVIMWHLTEYTSYVDALSGTGKHGNSPRAASPEVIGLCMGTLSAVAVSLSEGHQQIVRHGASVIRLAMIIGGLVDAQEKLDSQGPSTSFATAWSSPGGKENLHRVLKKFPSAYISVWYDTNRATVTTSWRTESALHAELRREGIIANQIQLHGRFHHRWWESEIDELTKFCGSHPLLQLPDASHLIYPCHSNTVFSSRPEDGLHGHLLRTVLLQQSDWHERLKNLYDSRLAGQACIIETFGPEQCLPPSIMRAIQSNQQTPSTSCVQVKAKNPDDIAVIGLSIKTAGADDANEFWNVLCSGKSQHQEVPPERILFDDQWRNPCRGRQWYGNFINDHDTFDHRFFRKSAKEAASTDPQQRQMLQVAYQALEQAGYFTSPDMDRKVGCYVGVCATDYESNIAAYEPNAYTATGNLRSFIVGKISHFFGWTGPGLCIDTACSSSLVAVHLACKAILNGECNAALAGGVNVMSNSFWFQNLAAASFLSTTGQCKPFGLQADGYCRGEACAAVFLKKMSAAIDNGDQILGTISGSTVYQNQNCTPVFVPNAPSLSDLICDTVKQAKLEPDQITVVEAHGTGTRVGDPAEYDSILHAVGGPQRSNPLVLGSVKGLVGHTECASGVVSLIKSLLMIYHSAITQQPGYELSKPYHDSSPESNIRIPTSLTTWDSEFKAALVNNYGASGSNASVIVTQAPCRLIETTCNAANPVKMQQPLRICGKDDRAIQRYITKLRQYVQSRAGEGLSTADLSFNITRMCNVELGRVLAFSFQSTNELDEKLAAFESTSPDALPIVEPCDRPIVLCFGGQVSLYVGLSQGVYDNVAIFRTYLDECDITCRRMGCDSIFPDIFHTDPIYDPIKLQTMLFAIQYSSAKSWIACGAKPVAVVGHSLGELTAMCISGVVSLPDALQLIIGRASIIKHSWGSEKGSMVAIEGKLDDVERSLAATRVACMAEGETECLPEIACFNSPSNYTIAGTVNSIAVLTGILLEDPTFSNLRFKQLNVTNAFHSSLVEPITKEVEAVGQGIIFNDPMIHFERATEYLSTARLNPKYLADHIRNPVHFSAAIQRLAEKYPSCFWMEAGSNSTVTKMVHKNLESPATSTTSYLQPIDLAHAESPQSITNACINLWKHGITNVTFWPHHRMQTYEYKPLLLPPYQFEKSRHWLDIPQESGNRCSAQEQTALWRFVGYQDAQKQCAQFHINTNHTKYVELVSGHVIFQAAPICPATLQVHLVVESLKTLCQDPDLRPQLYDVENHIPLCIDPQRSVWLEARTIHGSACNWHWKLISKKAQDTSSLMVHTSGHTRFVSTENVEWQAEFSRYSRLTGHGRYKSVYHSEDVKDIIQGRNIYKVFADVVDYSSSYHGLHKLVGKTMESAGRVVMTGNTLNWPDPLLSDAFSQVAGIWVNCMNYTDGDEAYIAVGFEKWTRSPTMNSDGNRLGTYDVLANHGRASDQTFVSDIFIFDSADGSLMEVILGVKYQRVTKSSMRKVISKINCSTPSTEATGSSVEAVSNPSYTPSVTPSIDSNEVHLEQRKRSSGPDLVATVKGILCELSGLEVNKISEKTTLADIGVDSLLGLELCRDLEDIFKCSLPSDEMISVDNFSELIQLLRDKLGVKMASDGYQDMSKEKDGSTASTSTINHQDPAIRDHSDHRPVDWQQVDCTSSGVHNYLELSPSAVVNAFWECNKHTDQLIADHRCTDYINTVLPKQTQLCVALTVEAFETLGCSLQASKPGDALRRITYVPEHRRLVDYLYNMLAREARLVDLVGSTIIRTAVAAPDPSSVIVDELQCSGADHEWPNRLIYFAGRNLAAVLSGKCDGIRLIFGSDEGRELVSGLYRHSPLNRLSLAQMQDILTRILSKIPKDKGILKILELGAGTAATTDGMLELLTRLNVPVEYTFTDLSPSFVAAARKRFKEYPFMKFAVHDIEKSPASDLCNQNIIIASNAIHATHSLAKSLQNIKAALRPDGFLMIQEMTEPMYWVDLVFGLFEGWWLFDDGRQHAIAHQSVWEMDLKSSGYGHVEWTHGQKPEASIQRVFVALAEGPQHSQHKNQTSVAPSLKERGMVPIPGRKEAADNYIRTYTSDFHCSSMSNSVKGTSSNGLSVLLTGGTGSLGAHLVAHLAALPQVQAVICLNRRATTRPDVRQYQALEEKGIYLDAKALSKLRVLQTDTSKPMLGLHENDYNGLLETVTHIIHNAWPMTGKRPLSGMELQFLVMRNLIDLARDISLQRPDYCRVTFQFISSIAVTGHYRLGTERVVVVPEERMTMESVLPNGYGEAKFVCERMLDETLHKYPNRFRTMAIRPGQIAGSKVTGYWNSMEHLPFIIKSSQTLRILPDLDGDLCWTPVDDVAGAISDLLISDCTTHPVYHIDNPVRQPWHTMLLELSNALGIPSSNIVPFKQWAKQVRSFSGNAQWANPAALLIDSLEESFERMSCGGILLDTTKACKDSTTLASVGPVSVELGRKYVEVWKEAGFLSA</sequence>
<feature type="region of interest" description="N-terminal hotdog fold" evidence="8">
    <location>
        <begin position="1278"/>
        <end position="1409"/>
    </location>
</feature>
<organism evidence="13 14">
    <name type="scientific">Aspergillus bertholletiae</name>
    <dbReference type="NCBI Taxonomy" id="1226010"/>
    <lineage>
        <taxon>Eukaryota</taxon>
        <taxon>Fungi</taxon>
        <taxon>Dikarya</taxon>
        <taxon>Ascomycota</taxon>
        <taxon>Pezizomycotina</taxon>
        <taxon>Eurotiomycetes</taxon>
        <taxon>Eurotiomycetidae</taxon>
        <taxon>Eurotiales</taxon>
        <taxon>Aspergillaceae</taxon>
        <taxon>Aspergillus</taxon>
        <taxon>Aspergillus subgen. Circumdati</taxon>
    </lineage>
</organism>
<dbReference type="SUPFAM" id="SSF53901">
    <property type="entry name" value="Thiolase-like"/>
    <property type="match status" value="1"/>
</dbReference>
<keyword evidence="2" id="KW-0596">Phosphopantetheine</keyword>
<dbReference type="InterPro" id="IPR041068">
    <property type="entry name" value="HTH_51"/>
</dbReference>
<evidence type="ECO:0000256" key="6">
    <source>
        <dbReference type="ARBA" id="ARBA00023268"/>
    </source>
</evidence>
<dbReference type="InterPro" id="IPR050444">
    <property type="entry name" value="Polyketide_Synthase"/>
</dbReference>
<feature type="region of interest" description="C-terminal hotdog fold" evidence="8">
    <location>
        <begin position="1437"/>
        <end position="1585"/>
    </location>
</feature>
<keyword evidence="3" id="KW-0597">Phosphoprotein</keyword>
<evidence type="ECO:0000256" key="3">
    <source>
        <dbReference type="ARBA" id="ARBA00022553"/>
    </source>
</evidence>
<dbReference type="Pfam" id="PF00550">
    <property type="entry name" value="PP-binding"/>
    <property type="match status" value="1"/>
</dbReference>
<evidence type="ECO:0000256" key="7">
    <source>
        <dbReference type="ARBA" id="ARBA00023315"/>
    </source>
</evidence>
<dbReference type="Proteomes" id="UP000326198">
    <property type="component" value="Unassembled WGS sequence"/>
</dbReference>
<keyword evidence="14" id="KW-1185">Reference proteome</keyword>
<dbReference type="Gene3D" id="3.40.50.150">
    <property type="entry name" value="Vaccinia Virus protein VP39"/>
    <property type="match status" value="1"/>
</dbReference>
<dbReference type="InterPro" id="IPR013120">
    <property type="entry name" value="FAR_NAD-bd"/>
</dbReference>